<dbReference type="GO" id="GO:0003677">
    <property type="term" value="F:DNA binding"/>
    <property type="evidence" value="ECO:0007669"/>
    <property type="project" value="InterPro"/>
</dbReference>
<dbReference type="GO" id="GO:0000156">
    <property type="term" value="F:phosphorelay response regulator activity"/>
    <property type="evidence" value="ECO:0007669"/>
    <property type="project" value="InterPro"/>
</dbReference>
<sequence length="236" mass="26869">MTVTCYIIDDEPLVIKLLEGYVRKTPFLELAGSSSNPVKALEDILKNTPDLIFLDIQMPELNGLDFSRMVGDRSKIIFTTAFEQYAVESYRLNALDYLMKPIPYSDFLNAAEKALVAKSNKTDASPVESIFVKSDYKLKKVEIKDIQYIEGLKDYVKIHLEGKAEPVTSLMSLKGMEELLPADKFMRVHRSFIVNIDKVKVIERNRIVFGKEYIPISDSLKGEFIKALSKNAIIYK</sequence>
<dbReference type="InterPro" id="IPR046947">
    <property type="entry name" value="LytR-like"/>
</dbReference>
<accession>A0A9D9E389</accession>
<protein>
    <submittedName>
        <fullName evidence="4">Response regulator transcription factor</fullName>
    </submittedName>
</protein>
<dbReference type="Proteomes" id="UP000823636">
    <property type="component" value="Unassembled WGS sequence"/>
</dbReference>
<evidence type="ECO:0000313" key="5">
    <source>
        <dbReference type="Proteomes" id="UP000823636"/>
    </source>
</evidence>
<evidence type="ECO:0000259" key="2">
    <source>
        <dbReference type="PROSITE" id="PS50110"/>
    </source>
</evidence>
<dbReference type="Pfam" id="PF00072">
    <property type="entry name" value="Response_reg"/>
    <property type="match status" value="1"/>
</dbReference>
<feature type="domain" description="HTH LytTR-type" evidence="3">
    <location>
        <begin position="130"/>
        <end position="204"/>
    </location>
</feature>
<evidence type="ECO:0000313" key="4">
    <source>
        <dbReference type="EMBL" id="MBO8438273.1"/>
    </source>
</evidence>
<dbReference type="InterPro" id="IPR001789">
    <property type="entry name" value="Sig_transdc_resp-reg_receiver"/>
</dbReference>
<dbReference type="Gene3D" id="2.40.50.1020">
    <property type="entry name" value="LytTr DNA-binding domain"/>
    <property type="match status" value="1"/>
</dbReference>
<dbReference type="SMART" id="SM00850">
    <property type="entry name" value="LytTR"/>
    <property type="match status" value="1"/>
</dbReference>
<dbReference type="SUPFAM" id="SSF52172">
    <property type="entry name" value="CheY-like"/>
    <property type="match status" value="1"/>
</dbReference>
<dbReference type="InterPro" id="IPR007492">
    <property type="entry name" value="LytTR_DNA-bd_dom"/>
</dbReference>
<dbReference type="Gene3D" id="3.40.50.2300">
    <property type="match status" value="1"/>
</dbReference>
<dbReference type="FunFam" id="2.40.50.1020:FF:000004">
    <property type="entry name" value="DNA-binding response regulator"/>
    <property type="match status" value="1"/>
</dbReference>
<dbReference type="PANTHER" id="PTHR37299:SF1">
    <property type="entry name" value="STAGE 0 SPORULATION PROTEIN A HOMOLOG"/>
    <property type="match status" value="1"/>
</dbReference>
<dbReference type="SMART" id="SM00448">
    <property type="entry name" value="REC"/>
    <property type="match status" value="1"/>
</dbReference>
<reference evidence="4" key="1">
    <citation type="submission" date="2020-10" db="EMBL/GenBank/DDBJ databases">
        <authorList>
            <person name="Gilroy R."/>
        </authorList>
    </citation>
    <scope>NUCLEOTIDE SEQUENCE</scope>
    <source>
        <strain evidence="4">G3-4614</strain>
    </source>
</reference>
<name>A0A9D9E389_9BACT</name>
<dbReference type="Pfam" id="PF04397">
    <property type="entry name" value="LytTR"/>
    <property type="match status" value="1"/>
</dbReference>
<dbReference type="EMBL" id="JADIMW010000055">
    <property type="protein sequence ID" value="MBO8438273.1"/>
    <property type="molecule type" value="Genomic_DNA"/>
</dbReference>
<organism evidence="4 5">
    <name type="scientific">Candidatus Caccoplasma merdipullorum</name>
    <dbReference type="NCBI Taxonomy" id="2840718"/>
    <lineage>
        <taxon>Bacteria</taxon>
        <taxon>Pseudomonadati</taxon>
        <taxon>Bacteroidota</taxon>
        <taxon>Bacteroidia</taxon>
        <taxon>Bacteroidales</taxon>
        <taxon>Bacteroidaceae</taxon>
        <taxon>Bacteroidaceae incertae sedis</taxon>
        <taxon>Candidatus Caccoplasma</taxon>
    </lineage>
</organism>
<proteinExistence type="predicted"/>
<gene>
    <name evidence="4" type="ORF">IAC54_05170</name>
</gene>
<dbReference type="PROSITE" id="PS50110">
    <property type="entry name" value="RESPONSE_REGULATORY"/>
    <property type="match status" value="1"/>
</dbReference>
<reference evidence="4" key="2">
    <citation type="journal article" date="2021" name="PeerJ">
        <title>Extensive microbial diversity within the chicken gut microbiome revealed by metagenomics and culture.</title>
        <authorList>
            <person name="Gilroy R."/>
            <person name="Ravi A."/>
            <person name="Getino M."/>
            <person name="Pursley I."/>
            <person name="Horton D.L."/>
            <person name="Alikhan N.F."/>
            <person name="Baker D."/>
            <person name="Gharbi K."/>
            <person name="Hall N."/>
            <person name="Watson M."/>
            <person name="Adriaenssens E.M."/>
            <person name="Foster-Nyarko E."/>
            <person name="Jarju S."/>
            <person name="Secka A."/>
            <person name="Antonio M."/>
            <person name="Oren A."/>
            <person name="Chaudhuri R.R."/>
            <person name="La Ragione R."/>
            <person name="Hildebrand F."/>
            <person name="Pallen M.J."/>
        </authorList>
    </citation>
    <scope>NUCLEOTIDE SEQUENCE</scope>
    <source>
        <strain evidence="4">G3-4614</strain>
    </source>
</reference>
<feature type="domain" description="Response regulatory" evidence="2">
    <location>
        <begin position="4"/>
        <end position="115"/>
    </location>
</feature>
<comment type="caution">
    <text evidence="4">The sequence shown here is derived from an EMBL/GenBank/DDBJ whole genome shotgun (WGS) entry which is preliminary data.</text>
</comment>
<dbReference type="PROSITE" id="PS50930">
    <property type="entry name" value="HTH_LYTTR"/>
    <property type="match status" value="1"/>
</dbReference>
<feature type="modified residue" description="4-aspartylphosphate" evidence="1">
    <location>
        <position position="55"/>
    </location>
</feature>
<evidence type="ECO:0000256" key="1">
    <source>
        <dbReference type="PROSITE-ProRule" id="PRU00169"/>
    </source>
</evidence>
<dbReference type="PANTHER" id="PTHR37299">
    <property type="entry name" value="TRANSCRIPTIONAL REGULATOR-RELATED"/>
    <property type="match status" value="1"/>
</dbReference>
<dbReference type="AlphaFoldDB" id="A0A9D9E389"/>
<keyword evidence="1" id="KW-0597">Phosphoprotein</keyword>
<dbReference type="InterPro" id="IPR011006">
    <property type="entry name" value="CheY-like_superfamily"/>
</dbReference>
<evidence type="ECO:0000259" key="3">
    <source>
        <dbReference type="PROSITE" id="PS50930"/>
    </source>
</evidence>